<dbReference type="PROSITE" id="PS50987">
    <property type="entry name" value="HTH_ARSR_2"/>
    <property type="match status" value="1"/>
</dbReference>
<reference evidence="5 6" key="1">
    <citation type="submission" date="2019-04" db="EMBL/GenBank/DDBJ databases">
        <title>Cohnella sp. nov., isolated from soil.</title>
        <authorList>
            <person name="Kim W."/>
        </authorList>
    </citation>
    <scope>NUCLEOTIDE SEQUENCE [LARGE SCALE GENOMIC DNA]</scope>
    <source>
        <strain evidence="5 6">CAU 1483</strain>
    </source>
</reference>
<dbReference type="Proteomes" id="UP000309673">
    <property type="component" value="Unassembled WGS sequence"/>
</dbReference>
<feature type="domain" description="HTH arsR-type" evidence="4">
    <location>
        <begin position="1"/>
        <end position="92"/>
    </location>
</feature>
<evidence type="ECO:0000256" key="2">
    <source>
        <dbReference type="ARBA" id="ARBA00023125"/>
    </source>
</evidence>
<dbReference type="InterPro" id="IPR011991">
    <property type="entry name" value="ArsR-like_HTH"/>
</dbReference>
<evidence type="ECO:0000313" key="6">
    <source>
        <dbReference type="Proteomes" id="UP000309673"/>
    </source>
</evidence>
<dbReference type="GO" id="GO:0003700">
    <property type="term" value="F:DNA-binding transcription factor activity"/>
    <property type="evidence" value="ECO:0007669"/>
    <property type="project" value="InterPro"/>
</dbReference>
<accession>A0A4U0F950</accession>
<evidence type="ECO:0000259" key="4">
    <source>
        <dbReference type="PROSITE" id="PS50987"/>
    </source>
</evidence>
<proteinExistence type="predicted"/>
<keyword evidence="6" id="KW-1185">Reference proteome</keyword>
<evidence type="ECO:0000256" key="1">
    <source>
        <dbReference type="ARBA" id="ARBA00023015"/>
    </source>
</evidence>
<dbReference type="PANTHER" id="PTHR33154">
    <property type="entry name" value="TRANSCRIPTIONAL REGULATOR, ARSR FAMILY"/>
    <property type="match status" value="1"/>
</dbReference>
<dbReference type="OrthoDB" id="529288at2"/>
<dbReference type="Pfam" id="PF09860">
    <property type="entry name" value="DUF2087"/>
    <property type="match status" value="1"/>
</dbReference>
<protein>
    <submittedName>
        <fullName evidence="5">Metalloregulator ArsR/SmtB family transcription factor</fullName>
    </submittedName>
</protein>
<keyword evidence="1" id="KW-0805">Transcription regulation</keyword>
<dbReference type="AlphaFoldDB" id="A0A4U0F950"/>
<keyword evidence="3" id="KW-0804">Transcription</keyword>
<organism evidence="5 6">
    <name type="scientific">Cohnella pontilimi</name>
    <dbReference type="NCBI Taxonomy" id="2564100"/>
    <lineage>
        <taxon>Bacteria</taxon>
        <taxon>Bacillati</taxon>
        <taxon>Bacillota</taxon>
        <taxon>Bacilli</taxon>
        <taxon>Bacillales</taxon>
        <taxon>Paenibacillaceae</taxon>
        <taxon>Cohnella</taxon>
    </lineage>
</organism>
<dbReference type="SUPFAM" id="SSF46785">
    <property type="entry name" value="Winged helix' DNA-binding domain"/>
    <property type="match status" value="1"/>
</dbReference>
<dbReference type="InterPro" id="IPR001845">
    <property type="entry name" value="HTH_ArsR_DNA-bd_dom"/>
</dbReference>
<dbReference type="GO" id="GO:0003677">
    <property type="term" value="F:DNA binding"/>
    <property type="evidence" value="ECO:0007669"/>
    <property type="project" value="UniProtKB-KW"/>
</dbReference>
<dbReference type="RefSeq" id="WP_136778202.1">
    <property type="nucleotide sequence ID" value="NZ_SUPK01000006.1"/>
</dbReference>
<dbReference type="EMBL" id="SUPK01000006">
    <property type="protein sequence ID" value="TJY41283.1"/>
    <property type="molecule type" value="Genomic_DNA"/>
</dbReference>
<name>A0A4U0F950_9BACL</name>
<dbReference type="SMART" id="SM00418">
    <property type="entry name" value="HTH_ARSR"/>
    <property type="match status" value="1"/>
</dbReference>
<dbReference type="CDD" id="cd00090">
    <property type="entry name" value="HTH_ARSR"/>
    <property type="match status" value="1"/>
</dbReference>
<keyword evidence="2" id="KW-0238">DNA-binding</keyword>
<dbReference type="PANTHER" id="PTHR33154:SF33">
    <property type="entry name" value="TRANSCRIPTIONAL REPRESSOR SDPR"/>
    <property type="match status" value="1"/>
</dbReference>
<dbReference type="InterPro" id="IPR036388">
    <property type="entry name" value="WH-like_DNA-bd_sf"/>
</dbReference>
<dbReference type="Pfam" id="PF12840">
    <property type="entry name" value="HTH_20"/>
    <property type="match status" value="1"/>
</dbReference>
<sequence length="201" mass="23977">MQLDKLVNYYKALSDRNRIRILILLAKEEMNGLTLAEKLGVTPATITHHIAKLKAVGIVMERREKNASIYRVSQYLLEQNDGALVNLMKEQQNMSDNDNEQHRDKHEKMRESVLKSFFTPDQTLKQIPSQLKKKLIALEFMVQNLEIGKKYSEKEINEYIQTFHPDYATLRREFIMHQYMFRENEVYELNPREMWAKWQNL</sequence>
<gene>
    <name evidence="5" type="ORF">E5161_12685</name>
</gene>
<dbReference type="InterPro" id="IPR036390">
    <property type="entry name" value="WH_DNA-bd_sf"/>
</dbReference>
<comment type="caution">
    <text evidence="5">The sequence shown here is derived from an EMBL/GenBank/DDBJ whole genome shotgun (WGS) entry which is preliminary data.</text>
</comment>
<dbReference type="PRINTS" id="PR00778">
    <property type="entry name" value="HTHARSR"/>
</dbReference>
<dbReference type="InterPro" id="IPR051081">
    <property type="entry name" value="HTH_MetalResp_TranReg"/>
</dbReference>
<evidence type="ECO:0000256" key="3">
    <source>
        <dbReference type="ARBA" id="ARBA00023163"/>
    </source>
</evidence>
<dbReference type="Gene3D" id="1.10.10.10">
    <property type="entry name" value="Winged helix-like DNA-binding domain superfamily/Winged helix DNA-binding domain"/>
    <property type="match status" value="1"/>
</dbReference>
<dbReference type="NCBIfam" id="NF033788">
    <property type="entry name" value="HTH_metalloreg"/>
    <property type="match status" value="1"/>
</dbReference>
<evidence type="ECO:0000313" key="5">
    <source>
        <dbReference type="EMBL" id="TJY41283.1"/>
    </source>
</evidence>
<dbReference type="InterPro" id="IPR018656">
    <property type="entry name" value="DUF2087"/>
</dbReference>